<evidence type="ECO:0008006" key="2">
    <source>
        <dbReference type="Google" id="ProtNLM"/>
    </source>
</evidence>
<evidence type="ECO:0000313" key="1">
    <source>
        <dbReference type="EMBL" id="CAG6739452.1"/>
    </source>
</evidence>
<sequence>MDSISLNLKVLANPLPFIQEEIFPRRLLQVNLIQQSVSGHITLCHFVISLAELSRHSQSTAFFDPELKKGWAELLLTPTWNFPGILAPKLELCSEVHFEEIIGGQFSRVILLPLLFEKNTMLKHSRHIIHQRVKQDKKDKSVWSNQNQNKPAKPVLIPKSHVKNPSFRKVSSCPSVDQCEHSPSGVRSPNTGCPSGVCQCPICTRFDSVFPPGKRVFNRSVQTSSIQCHTQMRTCHVPSENRPNAEPVTTSNVYSSHTKSNVELRDKEAFKLYAKSLSDVCPIHTSSQKRSQQVVEELSYHPQLFSDNNVYFTSQWKHMNDMNKSSRYLFYAKLENFYRQLYTRAKAKTVTYAS</sequence>
<organism evidence="1">
    <name type="scientific">Cacopsylla melanoneura</name>
    <dbReference type="NCBI Taxonomy" id="428564"/>
    <lineage>
        <taxon>Eukaryota</taxon>
        <taxon>Metazoa</taxon>
        <taxon>Ecdysozoa</taxon>
        <taxon>Arthropoda</taxon>
        <taxon>Hexapoda</taxon>
        <taxon>Insecta</taxon>
        <taxon>Pterygota</taxon>
        <taxon>Neoptera</taxon>
        <taxon>Paraneoptera</taxon>
        <taxon>Hemiptera</taxon>
        <taxon>Sternorrhyncha</taxon>
        <taxon>Psylloidea</taxon>
        <taxon>Psyllidae</taxon>
        <taxon>Psyllinae</taxon>
        <taxon>Cacopsylla</taxon>
    </lineage>
</organism>
<dbReference type="AlphaFoldDB" id="A0A8D9E3S9"/>
<name>A0A8D9E3S9_9HEMI</name>
<reference evidence="1" key="1">
    <citation type="submission" date="2021-05" db="EMBL/GenBank/DDBJ databases">
        <authorList>
            <person name="Alioto T."/>
            <person name="Alioto T."/>
            <person name="Gomez Garrido J."/>
        </authorList>
    </citation>
    <scope>NUCLEOTIDE SEQUENCE</scope>
</reference>
<accession>A0A8D9E3S9</accession>
<dbReference type="EMBL" id="HBUF01413403">
    <property type="protein sequence ID" value="CAG6739452.1"/>
    <property type="molecule type" value="Transcribed_RNA"/>
</dbReference>
<dbReference type="EMBL" id="HBUF01413405">
    <property type="protein sequence ID" value="CAG6739455.1"/>
    <property type="molecule type" value="Transcribed_RNA"/>
</dbReference>
<proteinExistence type="predicted"/>
<protein>
    <recommendedName>
        <fullName evidence="2">Spermatogenesis-associated protein 6 N-terminal domain-containing protein</fullName>
    </recommendedName>
</protein>